<dbReference type="InterPro" id="IPR001940">
    <property type="entry name" value="Peptidase_S1C"/>
</dbReference>
<keyword evidence="4" id="KW-1133">Transmembrane helix</keyword>
<dbReference type="PRINTS" id="PR00834">
    <property type="entry name" value="PROTEASES2C"/>
</dbReference>
<keyword evidence="2" id="KW-0378">Hydrolase</keyword>
<dbReference type="OrthoDB" id="73775at2"/>
<evidence type="ECO:0000259" key="5">
    <source>
        <dbReference type="PROSITE" id="PS50106"/>
    </source>
</evidence>
<comment type="caution">
    <text evidence="6">The sequence shown here is derived from an EMBL/GenBank/DDBJ whole genome shotgun (WGS) entry which is preliminary data.</text>
</comment>
<dbReference type="GO" id="GO:0004252">
    <property type="term" value="F:serine-type endopeptidase activity"/>
    <property type="evidence" value="ECO:0007669"/>
    <property type="project" value="InterPro"/>
</dbReference>
<keyword evidence="4" id="KW-0472">Membrane</keyword>
<feature type="transmembrane region" description="Helical" evidence="4">
    <location>
        <begin position="131"/>
        <end position="153"/>
    </location>
</feature>
<dbReference type="EMBL" id="BJFL01000001">
    <property type="protein sequence ID" value="GDY28387.1"/>
    <property type="molecule type" value="Genomic_DNA"/>
</dbReference>
<dbReference type="AlphaFoldDB" id="A0A4D4J300"/>
<dbReference type="InterPro" id="IPR036034">
    <property type="entry name" value="PDZ_sf"/>
</dbReference>
<evidence type="ECO:0000256" key="2">
    <source>
        <dbReference type="ARBA" id="ARBA00022801"/>
    </source>
</evidence>
<sequence length="514" mass="51370">MSFEQGDAPGRQERGRGHPRGDAPWSPSGEDHPHDATGQWYPHPGSGRVGEEPNWGTGDTGQWFFGAGAQVGDESPLSPGGTRRWSGAGQAYHGAGGPGGTGPNWTAAGGWPPPQYPAGFPRQPRRPRRRVGLALLVVALSVLVGLGVGRYALQNAAGLAPSIAAQDNPPSSQGSPGATATNSLNVAGIAAKVDPSIVNVNTVLGFQNRQAAGTGIVLTSEGEVLTNNHVVEGATSIQVSDVGNGRTYKATVVGYDRSHDVAVLRLQGASGLRTASIGDSSKVAVGDAVLGLGNAGGGGGTPVPAAGTVTALGQSITAADDLNGSSEQLNGLIQVNANIQSGDSGGPLVNASGQVIGVDTAASTGYQFRGRGGRGAARGGQAADAQGFAIPINQAMSIVKQIESGSGTSTVHIGETALLGVSVSSAGGQGLPEGESPGTGAVVQQVISGSPAEQAGLERGDVILSLDGQSVDSATALTNLMDTHHPGDRITITWTDQTGRQHTGTVVPVSGPVG</sequence>
<keyword evidence="4" id="KW-0812">Transmembrane</keyword>
<dbReference type="InterPro" id="IPR001478">
    <property type="entry name" value="PDZ"/>
</dbReference>
<keyword evidence="1 6" id="KW-0645">Protease</keyword>
<dbReference type="GO" id="GO:0006508">
    <property type="term" value="P:proteolysis"/>
    <property type="evidence" value="ECO:0007669"/>
    <property type="project" value="UniProtKB-KW"/>
</dbReference>
<dbReference type="SUPFAM" id="SSF50156">
    <property type="entry name" value="PDZ domain-like"/>
    <property type="match status" value="1"/>
</dbReference>
<dbReference type="Pfam" id="PF13365">
    <property type="entry name" value="Trypsin_2"/>
    <property type="match status" value="1"/>
</dbReference>
<feature type="region of interest" description="Disordered" evidence="3">
    <location>
        <begin position="1"/>
        <end position="125"/>
    </location>
</feature>
<organism evidence="6 7">
    <name type="scientific">Gandjariella thermophila</name>
    <dbReference type="NCBI Taxonomy" id="1931992"/>
    <lineage>
        <taxon>Bacteria</taxon>
        <taxon>Bacillati</taxon>
        <taxon>Actinomycetota</taxon>
        <taxon>Actinomycetes</taxon>
        <taxon>Pseudonocardiales</taxon>
        <taxon>Pseudonocardiaceae</taxon>
        <taxon>Gandjariella</taxon>
    </lineage>
</organism>
<dbReference type="Gene3D" id="2.40.10.120">
    <property type="match status" value="1"/>
</dbReference>
<dbReference type="SMART" id="SM00228">
    <property type="entry name" value="PDZ"/>
    <property type="match status" value="1"/>
</dbReference>
<accession>A0A4D4J300</accession>
<evidence type="ECO:0000256" key="3">
    <source>
        <dbReference type="SAM" id="MobiDB-lite"/>
    </source>
</evidence>
<evidence type="ECO:0000256" key="1">
    <source>
        <dbReference type="ARBA" id="ARBA00022670"/>
    </source>
</evidence>
<reference evidence="7" key="1">
    <citation type="submission" date="2019-04" db="EMBL/GenBank/DDBJ databases">
        <title>Draft genome sequence of Pseudonocardiaceae bacterium SL3-2-4.</title>
        <authorList>
            <person name="Ningsih F."/>
            <person name="Yokota A."/>
            <person name="Sakai Y."/>
            <person name="Nanatani K."/>
            <person name="Yabe S."/>
            <person name="Oetari A."/>
            <person name="Sjamsuridzal W."/>
        </authorList>
    </citation>
    <scope>NUCLEOTIDE SEQUENCE [LARGE SCALE GENOMIC DNA]</scope>
    <source>
        <strain evidence="7">SL3-2-4</strain>
    </source>
</reference>
<keyword evidence="7" id="KW-1185">Reference proteome</keyword>
<dbReference type="InterPro" id="IPR051201">
    <property type="entry name" value="Chloro_Bact_Ser_Proteases"/>
</dbReference>
<name>A0A4D4J300_9PSEU</name>
<proteinExistence type="predicted"/>
<evidence type="ECO:0000313" key="6">
    <source>
        <dbReference type="EMBL" id="GDY28387.1"/>
    </source>
</evidence>
<dbReference type="Proteomes" id="UP000298860">
    <property type="component" value="Unassembled WGS sequence"/>
</dbReference>
<feature type="compositionally biased region" description="Basic and acidic residues" evidence="3">
    <location>
        <begin position="10"/>
        <end position="21"/>
    </location>
</feature>
<gene>
    <name evidence="6" type="ORF">GTS_00200</name>
</gene>
<dbReference type="InterPro" id="IPR009003">
    <property type="entry name" value="Peptidase_S1_PA"/>
</dbReference>
<feature type="domain" description="PDZ" evidence="5">
    <location>
        <begin position="408"/>
        <end position="475"/>
    </location>
</feature>
<dbReference type="RefSeq" id="WP_137811630.1">
    <property type="nucleotide sequence ID" value="NZ_BJFL01000001.1"/>
</dbReference>
<dbReference type="Gene3D" id="2.30.42.10">
    <property type="match status" value="1"/>
</dbReference>
<dbReference type="PROSITE" id="PS50106">
    <property type="entry name" value="PDZ"/>
    <property type="match status" value="1"/>
</dbReference>
<dbReference type="Pfam" id="PF13180">
    <property type="entry name" value="PDZ_2"/>
    <property type="match status" value="1"/>
</dbReference>
<dbReference type="PANTHER" id="PTHR43343">
    <property type="entry name" value="PEPTIDASE S12"/>
    <property type="match status" value="1"/>
</dbReference>
<protein>
    <submittedName>
        <fullName evidence="6">Serine protease</fullName>
    </submittedName>
</protein>
<evidence type="ECO:0000256" key="4">
    <source>
        <dbReference type="SAM" id="Phobius"/>
    </source>
</evidence>
<dbReference type="SUPFAM" id="SSF50494">
    <property type="entry name" value="Trypsin-like serine proteases"/>
    <property type="match status" value="1"/>
</dbReference>
<evidence type="ECO:0000313" key="7">
    <source>
        <dbReference type="Proteomes" id="UP000298860"/>
    </source>
</evidence>
<dbReference type="PANTHER" id="PTHR43343:SF3">
    <property type="entry name" value="PROTEASE DO-LIKE 8, CHLOROPLASTIC"/>
    <property type="match status" value="1"/>
</dbReference>